<accession>A0A4Y2N724</accession>
<keyword evidence="2" id="KW-1185">Reference proteome</keyword>
<dbReference type="AlphaFoldDB" id="A0A4Y2N724"/>
<sequence>MQQNLKRVCNWGNSQRRRRTLYDTVVEILLAHGFSAWCLNPTSKLRGNFLRFKGNSYFIYRKHIDQPNGSVTDDVRHPTPTLAITVRIQIYISLSPKNISSP</sequence>
<reference evidence="1 2" key="1">
    <citation type="journal article" date="2019" name="Sci. Rep.">
        <title>Orb-weaving spider Araneus ventricosus genome elucidates the spidroin gene catalogue.</title>
        <authorList>
            <person name="Kono N."/>
            <person name="Nakamura H."/>
            <person name="Ohtoshi R."/>
            <person name="Moran D.A.P."/>
            <person name="Shinohara A."/>
            <person name="Yoshida Y."/>
            <person name="Fujiwara M."/>
            <person name="Mori M."/>
            <person name="Tomita M."/>
            <person name="Arakawa K."/>
        </authorList>
    </citation>
    <scope>NUCLEOTIDE SEQUENCE [LARGE SCALE GENOMIC DNA]</scope>
</reference>
<name>A0A4Y2N724_ARAVE</name>
<protein>
    <submittedName>
        <fullName evidence="1">Uncharacterized protein</fullName>
    </submittedName>
</protein>
<dbReference type="EMBL" id="BGPR01008544">
    <property type="protein sequence ID" value="GBN34469.1"/>
    <property type="molecule type" value="Genomic_DNA"/>
</dbReference>
<proteinExistence type="predicted"/>
<gene>
    <name evidence="1" type="ORF">AVEN_51593_1</name>
</gene>
<evidence type="ECO:0000313" key="1">
    <source>
        <dbReference type="EMBL" id="GBN34469.1"/>
    </source>
</evidence>
<evidence type="ECO:0000313" key="2">
    <source>
        <dbReference type="Proteomes" id="UP000499080"/>
    </source>
</evidence>
<comment type="caution">
    <text evidence="1">The sequence shown here is derived from an EMBL/GenBank/DDBJ whole genome shotgun (WGS) entry which is preliminary data.</text>
</comment>
<organism evidence="1 2">
    <name type="scientific">Araneus ventricosus</name>
    <name type="common">Orbweaver spider</name>
    <name type="synonym">Epeira ventricosa</name>
    <dbReference type="NCBI Taxonomy" id="182803"/>
    <lineage>
        <taxon>Eukaryota</taxon>
        <taxon>Metazoa</taxon>
        <taxon>Ecdysozoa</taxon>
        <taxon>Arthropoda</taxon>
        <taxon>Chelicerata</taxon>
        <taxon>Arachnida</taxon>
        <taxon>Araneae</taxon>
        <taxon>Araneomorphae</taxon>
        <taxon>Entelegynae</taxon>
        <taxon>Araneoidea</taxon>
        <taxon>Araneidae</taxon>
        <taxon>Araneus</taxon>
    </lineage>
</organism>
<dbReference type="OrthoDB" id="6433533at2759"/>
<dbReference type="Proteomes" id="UP000499080">
    <property type="component" value="Unassembled WGS sequence"/>
</dbReference>